<dbReference type="PRINTS" id="PR00463">
    <property type="entry name" value="EP450I"/>
</dbReference>
<dbReference type="PANTHER" id="PTHR24301">
    <property type="entry name" value="THROMBOXANE-A SYNTHASE"/>
    <property type="match status" value="1"/>
</dbReference>
<dbReference type="SUPFAM" id="SSF48264">
    <property type="entry name" value="Cytochrome P450"/>
    <property type="match status" value="1"/>
</dbReference>
<reference evidence="3" key="1">
    <citation type="submission" date="2017-03" db="EMBL/GenBank/DDBJ databases">
        <authorList>
            <person name="Lund M.B."/>
        </authorList>
    </citation>
    <scope>NUCLEOTIDE SEQUENCE [LARGE SCALE GENOMIC DNA]</scope>
</reference>
<dbReference type="PANTHER" id="PTHR24301:SF2">
    <property type="entry name" value="THROMBOXANE-A SYNTHASE"/>
    <property type="match status" value="1"/>
</dbReference>
<organism evidence="2 3">
    <name type="scientific">Candidatus Lumbricidiphila eiseniae</name>
    <dbReference type="NCBI Taxonomy" id="1969409"/>
    <lineage>
        <taxon>Bacteria</taxon>
        <taxon>Bacillati</taxon>
        <taxon>Actinomycetota</taxon>
        <taxon>Actinomycetes</taxon>
        <taxon>Micrococcales</taxon>
        <taxon>Microbacteriaceae</taxon>
        <taxon>Candidatus Lumbricidiphila</taxon>
    </lineage>
</organism>
<sequence length="397" mass="44383">MNPLPPGPRGLPLLGSLIDYHKGAADFLLRTRHQYGADSRIRMGPYVFTLATSPSSVYRVLVENRANYERGVLYKQFELVMGRGLLTLDDEDWKPHRRAIQPAFTRTAVASYYPFIERQAASLVERWTRAAAEGRPVELVSECLQLASAVILEASLGVRADIAGDALRRVVDESIDIMFPHGSLSEQLPEWMPTRRNRRVRQNRRRLLTFAQFILDRHDLDSDRVDVISSIRREHPDLSDSELRDELLTIYLAGHETTAMGLCWALTMLAQHPGMHARLSDEVNAATAADVPTMEELAGFEYADAFVAETLRLFPPHLGVPPRCSRRRHRVRISGAGRNERAAVAARYPPGPGGMDQSERVRSGTVPRQAEAPTRGLHPVRAGRAAMYRECHGPAGS</sequence>
<dbReference type="InterPro" id="IPR036396">
    <property type="entry name" value="Cyt_P450_sf"/>
</dbReference>
<dbReference type="InterPro" id="IPR001128">
    <property type="entry name" value="Cyt_P450"/>
</dbReference>
<dbReference type="AlphaFoldDB" id="A0A2A6FN33"/>
<dbReference type="Proteomes" id="UP000219994">
    <property type="component" value="Unassembled WGS sequence"/>
</dbReference>
<evidence type="ECO:0000313" key="3">
    <source>
        <dbReference type="Proteomes" id="UP000219994"/>
    </source>
</evidence>
<dbReference type="GO" id="GO:0004497">
    <property type="term" value="F:monooxygenase activity"/>
    <property type="evidence" value="ECO:0007669"/>
    <property type="project" value="InterPro"/>
</dbReference>
<dbReference type="GO" id="GO:0020037">
    <property type="term" value="F:heme binding"/>
    <property type="evidence" value="ECO:0007669"/>
    <property type="project" value="InterPro"/>
</dbReference>
<evidence type="ECO:0008006" key="4">
    <source>
        <dbReference type="Google" id="ProtNLM"/>
    </source>
</evidence>
<dbReference type="Gene3D" id="1.10.630.10">
    <property type="entry name" value="Cytochrome P450"/>
    <property type="match status" value="1"/>
</dbReference>
<dbReference type="GO" id="GO:0005506">
    <property type="term" value="F:iron ion binding"/>
    <property type="evidence" value="ECO:0007669"/>
    <property type="project" value="InterPro"/>
</dbReference>
<accession>A0A2A6FN33</accession>
<dbReference type="GO" id="GO:0016705">
    <property type="term" value="F:oxidoreductase activity, acting on paired donors, with incorporation or reduction of molecular oxygen"/>
    <property type="evidence" value="ECO:0007669"/>
    <property type="project" value="InterPro"/>
</dbReference>
<gene>
    <name evidence="2" type="ORF">B5766_11645</name>
</gene>
<dbReference type="PRINTS" id="PR00385">
    <property type="entry name" value="P450"/>
</dbReference>
<dbReference type="Pfam" id="PF00067">
    <property type="entry name" value="p450"/>
    <property type="match status" value="1"/>
</dbReference>
<proteinExistence type="predicted"/>
<comment type="caution">
    <text evidence="2">The sequence shown here is derived from an EMBL/GenBank/DDBJ whole genome shotgun (WGS) entry which is preliminary data.</text>
</comment>
<feature type="region of interest" description="Disordered" evidence="1">
    <location>
        <begin position="340"/>
        <end position="377"/>
    </location>
</feature>
<name>A0A2A6FN33_9MICO</name>
<dbReference type="EMBL" id="NAEP01000056">
    <property type="protein sequence ID" value="PDQ34295.1"/>
    <property type="molecule type" value="Genomic_DNA"/>
</dbReference>
<evidence type="ECO:0000256" key="1">
    <source>
        <dbReference type="SAM" id="MobiDB-lite"/>
    </source>
</evidence>
<protein>
    <recommendedName>
        <fullName evidence="4">Cytochrome P450</fullName>
    </recommendedName>
</protein>
<evidence type="ECO:0000313" key="2">
    <source>
        <dbReference type="EMBL" id="PDQ34295.1"/>
    </source>
</evidence>
<dbReference type="InterPro" id="IPR002401">
    <property type="entry name" value="Cyt_P450_E_grp-I"/>
</dbReference>